<evidence type="ECO:0000313" key="1">
    <source>
        <dbReference type="EMBL" id="ACM23431.1"/>
    </source>
</evidence>
<accession>B9K8Z8</accession>
<dbReference type="EMBL" id="CP000916">
    <property type="protein sequence ID" value="ACM23431.1"/>
    <property type="molecule type" value="Genomic_DNA"/>
</dbReference>
<name>B9K8Z8_THENN</name>
<organism evidence="1 2">
    <name type="scientific">Thermotoga neapolitana (strain ATCC 49049 / DSM 4359 / NBRC 107923 / NS-E)</name>
    <dbReference type="NCBI Taxonomy" id="309803"/>
    <lineage>
        <taxon>Bacteria</taxon>
        <taxon>Thermotogati</taxon>
        <taxon>Thermotogota</taxon>
        <taxon>Thermotogae</taxon>
        <taxon>Thermotogales</taxon>
        <taxon>Thermotogaceae</taxon>
        <taxon>Thermotoga</taxon>
    </lineage>
</organism>
<reference evidence="1 2" key="1">
    <citation type="journal article" date="2009" name="Biosci. Biotechnol. Biochem.">
        <title>WeGAS: a web-based microbial genome annotation system.</title>
        <authorList>
            <person name="Lee D."/>
            <person name="Seo H."/>
            <person name="Park C."/>
            <person name="Park K."/>
        </authorList>
    </citation>
    <scope>NUCLEOTIDE SEQUENCE [LARGE SCALE GENOMIC DNA]</scope>
    <source>
        <strain evidence="2">ATCC 49049 / DSM 4359 / NBRC 107923 / NS-E</strain>
    </source>
</reference>
<protein>
    <submittedName>
        <fullName evidence="1">Uncharacterized protein</fullName>
    </submittedName>
</protein>
<dbReference type="KEGG" id="tna:CTN_1255"/>
<dbReference type="AlphaFoldDB" id="B9K8Z8"/>
<keyword evidence="2" id="KW-1185">Reference proteome</keyword>
<evidence type="ECO:0000313" key="2">
    <source>
        <dbReference type="Proteomes" id="UP000000445"/>
    </source>
</evidence>
<proteinExistence type="predicted"/>
<sequence>MFMKKEIITLDEFQKEFEELIKRYVPRRRRDKLISKYESLINTLAIEGEKVLVQPYFEKLKGIGDVNLYALRLEKKNPKRTM</sequence>
<dbReference type="HOGENOM" id="CLU_166842_0_0_0"/>
<gene>
    <name evidence="1" type="ordered locus">CTN_1255</name>
</gene>
<dbReference type="Proteomes" id="UP000000445">
    <property type="component" value="Chromosome"/>
</dbReference>
<dbReference type="STRING" id="309803.CTN_1255"/>